<reference evidence="3" key="1">
    <citation type="submission" date="2013-02" db="EMBL/GenBank/DDBJ databases">
        <authorList>
            <consortium name="The Broad Institute Genome Sequencing Platform"/>
            <person name="Cuomo C."/>
            <person name="Becnel J."/>
            <person name="Sanscrainte N."/>
            <person name="Walker B."/>
            <person name="Young S.K."/>
            <person name="Zeng Q."/>
            <person name="Gargeya S."/>
            <person name="Fitzgerald M."/>
            <person name="Haas B."/>
            <person name="Abouelleil A."/>
            <person name="Alvarado L."/>
            <person name="Arachchi H.M."/>
            <person name="Berlin A.M."/>
            <person name="Chapman S.B."/>
            <person name="Dewar J."/>
            <person name="Goldberg J."/>
            <person name="Griggs A."/>
            <person name="Gujja S."/>
            <person name="Hansen M."/>
            <person name="Howarth C."/>
            <person name="Imamovic A."/>
            <person name="Larimer J."/>
            <person name="McCowan C."/>
            <person name="Murphy C."/>
            <person name="Neiman D."/>
            <person name="Pearson M."/>
            <person name="Priest M."/>
            <person name="Roberts A."/>
            <person name="Saif S."/>
            <person name="Shea T."/>
            <person name="Sisk P."/>
            <person name="Sykes S."/>
            <person name="Wortman J."/>
            <person name="Nusbaum C."/>
            <person name="Birren B."/>
        </authorList>
    </citation>
    <scope>NUCLEOTIDE SEQUENCE [LARGE SCALE GENOMIC DNA]</scope>
    <source>
        <strain evidence="3">PRA339</strain>
    </source>
</reference>
<evidence type="ECO:0000313" key="3">
    <source>
        <dbReference type="Proteomes" id="UP000030655"/>
    </source>
</evidence>
<protein>
    <submittedName>
        <fullName evidence="2">Uncharacterized protein</fullName>
    </submittedName>
</protein>
<organism evidence="2 3">
    <name type="scientific">Anncaliia algerae PRA339</name>
    <dbReference type="NCBI Taxonomy" id="1288291"/>
    <lineage>
        <taxon>Eukaryota</taxon>
        <taxon>Fungi</taxon>
        <taxon>Fungi incertae sedis</taxon>
        <taxon>Microsporidia</taxon>
        <taxon>Tubulinosematoidea</taxon>
        <taxon>Tubulinosematidae</taxon>
        <taxon>Anncaliia</taxon>
    </lineage>
</organism>
<keyword evidence="1" id="KW-1133">Transmembrane helix</keyword>
<dbReference type="Proteomes" id="UP000030655">
    <property type="component" value="Unassembled WGS sequence"/>
</dbReference>
<feature type="transmembrane region" description="Helical" evidence="1">
    <location>
        <begin position="106"/>
        <end position="124"/>
    </location>
</feature>
<keyword evidence="3" id="KW-1185">Reference proteome</keyword>
<feature type="transmembrane region" description="Helical" evidence="1">
    <location>
        <begin position="12"/>
        <end position="32"/>
    </location>
</feature>
<name>A0A059F5B4_9MICR</name>
<feature type="transmembrane region" description="Helical" evidence="1">
    <location>
        <begin position="81"/>
        <end position="100"/>
    </location>
</feature>
<evidence type="ECO:0000313" key="2">
    <source>
        <dbReference type="EMBL" id="KCZ82131.1"/>
    </source>
</evidence>
<keyword evidence="1" id="KW-0812">Transmembrane</keyword>
<dbReference type="HOGENOM" id="CLU_142945_0_0_1"/>
<proteinExistence type="predicted"/>
<keyword evidence="1" id="KW-0472">Membrane</keyword>
<sequence length="155" mass="18127">MSDQRARSKQINHVILIIVSFYVIETSIFLVYAHKTIEYYRSLGIKPCCSLIHFMELAFLANYISFISVIYAMIQKNLEALLFYIVLRIYIILSGMLITMFQKYGYINMASLLVMVVESCYIFYKLRYLPSTNIFFKLNDRIGANSMLKTAYKVS</sequence>
<dbReference type="VEuPathDB" id="MicrosporidiaDB:H312_00408"/>
<dbReference type="EMBL" id="KK365132">
    <property type="protein sequence ID" value="KCZ82131.1"/>
    <property type="molecule type" value="Genomic_DNA"/>
</dbReference>
<dbReference type="AlphaFoldDB" id="A0A059F5B4"/>
<accession>A0A059F5B4</accession>
<feature type="transmembrane region" description="Helical" evidence="1">
    <location>
        <begin position="52"/>
        <end position="74"/>
    </location>
</feature>
<reference evidence="2 3" key="2">
    <citation type="submission" date="2014-03" db="EMBL/GenBank/DDBJ databases">
        <title>The Genome Sequence of Anncaliia algerae insect isolate PRA339.</title>
        <authorList>
            <consortium name="The Broad Institute Genome Sequencing Platform"/>
            <consortium name="The Broad Institute Genome Sequencing Center for Infectious Disease"/>
            <person name="Cuomo C."/>
            <person name="Becnel J."/>
            <person name="Sanscrainte N."/>
            <person name="Walker B."/>
            <person name="Young S.K."/>
            <person name="Zeng Q."/>
            <person name="Gargeya S."/>
            <person name="Fitzgerald M."/>
            <person name="Haas B."/>
            <person name="Abouelleil A."/>
            <person name="Alvarado L."/>
            <person name="Arachchi H.M."/>
            <person name="Berlin A.M."/>
            <person name="Chapman S.B."/>
            <person name="Dewar J."/>
            <person name="Goldberg J."/>
            <person name="Griggs A."/>
            <person name="Gujja S."/>
            <person name="Hansen M."/>
            <person name="Howarth C."/>
            <person name="Imamovic A."/>
            <person name="Larimer J."/>
            <person name="McCowan C."/>
            <person name="Murphy C."/>
            <person name="Neiman D."/>
            <person name="Pearson M."/>
            <person name="Priest M."/>
            <person name="Roberts A."/>
            <person name="Saif S."/>
            <person name="Shea T."/>
            <person name="Sisk P."/>
            <person name="Sykes S."/>
            <person name="Wortman J."/>
            <person name="Nusbaum C."/>
            <person name="Birren B."/>
        </authorList>
    </citation>
    <scope>NUCLEOTIDE SEQUENCE [LARGE SCALE GENOMIC DNA]</scope>
    <source>
        <strain evidence="2 3">PRA339</strain>
    </source>
</reference>
<gene>
    <name evidence="2" type="ORF">H312_00408</name>
</gene>
<evidence type="ECO:0000256" key="1">
    <source>
        <dbReference type="SAM" id="Phobius"/>
    </source>
</evidence>
<dbReference type="OrthoDB" id="10285563at2759"/>